<feature type="transmembrane region" description="Helical" evidence="9">
    <location>
        <begin position="217"/>
        <end position="237"/>
    </location>
</feature>
<dbReference type="Gene3D" id="1.20.1720.10">
    <property type="entry name" value="Multidrug resistance protein D"/>
    <property type="match status" value="2"/>
</dbReference>
<dbReference type="CDD" id="cd17321">
    <property type="entry name" value="MFS_MMR_MDR_like"/>
    <property type="match status" value="1"/>
</dbReference>
<dbReference type="GO" id="GO:0005886">
    <property type="term" value="C:plasma membrane"/>
    <property type="evidence" value="ECO:0007669"/>
    <property type="project" value="UniProtKB-SubCell"/>
</dbReference>
<dbReference type="OrthoDB" id="9781469at2"/>
<dbReference type="RefSeq" id="WP_152264716.1">
    <property type="nucleotide sequence ID" value="NZ_VOKX01000070.1"/>
</dbReference>
<feature type="transmembrane region" description="Helical" evidence="9">
    <location>
        <begin position="494"/>
        <end position="514"/>
    </location>
</feature>
<evidence type="ECO:0000256" key="6">
    <source>
        <dbReference type="ARBA" id="ARBA00023136"/>
    </source>
</evidence>
<feature type="compositionally biased region" description="Low complexity" evidence="8">
    <location>
        <begin position="528"/>
        <end position="546"/>
    </location>
</feature>
<dbReference type="PANTHER" id="PTHR42718:SF47">
    <property type="entry name" value="METHYL VIOLOGEN RESISTANCE PROTEIN SMVA"/>
    <property type="match status" value="1"/>
</dbReference>
<keyword evidence="12" id="KW-1185">Reference proteome</keyword>
<organism evidence="11 12">
    <name type="scientific">Streptomyces mobaraensis</name>
    <name type="common">Streptoverticillium mobaraense</name>
    <dbReference type="NCBI Taxonomy" id="35621"/>
    <lineage>
        <taxon>Bacteria</taxon>
        <taxon>Bacillati</taxon>
        <taxon>Actinomycetota</taxon>
        <taxon>Actinomycetes</taxon>
        <taxon>Kitasatosporales</taxon>
        <taxon>Streptomycetaceae</taxon>
        <taxon>Streptomyces</taxon>
    </lineage>
</organism>
<evidence type="ECO:0000256" key="8">
    <source>
        <dbReference type="SAM" id="MobiDB-lite"/>
    </source>
</evidence>
<feature type="transmembrane region" description="Helical" evidence="9">
    <location>
        <begin position="348"/>
        <end position="368"/>
    </location>
</feature>
<keyword evidence="3" id="KW-1003">Cell membrane</keyword>
<evidence type="ECO:0000259" key="10">
    <source>
        <dbReference type="PROSITE" id="PS50850"/>
    </source>
</evidence>
<dbReference type="PANTHER" id="PTHR42718">
    <property type="entry name" value="MAJOR FACILITATOR SUPERFAMILY MULTIDRUG TRANSPORTER MFSC"/>
    <property type="match status" value="1"/>
</dbReference>
<dbReference type="AlphaFoldDB" id="A0A5N5W4H9"/>
<proteinExistence type="predicted"/>
<comment type="subcellular location">
    <subcellularLocation>
        <location evidence="1">Cell membrane</location>
        <topology evidence="1">Multi-pass membrane protein</topology>
    </subcellularLocation>
</comment>
<accession>A0A5N5W4H9</accession>
<feature type="transmembrane region" description="Helical" evidence="9">
    <location>
        <begin position="284"/>
        <end position="309"/>
    </location>
</feature>
<keyword evidence="5 9" id="KW-1133">Transmembrane helix</keyword>
<dbReference type="Pfam" id="PF07690">
    <property type="entry name" value="MFS_1"/>
    <property type="match status" value="1"/>
</dbReference>
<evidence type="ECO:0000256" key="7">
    <source>
        <dbReference type="ARBA" id="ARBA00023251"/>
    </source>
</evidence>
<dbReference type="InterPro" id="IPR020846">
    <property type="entry name" value="MFS_dom"/>
</dbReference>
<dbReference type="PROSITE" id="PS50850">
    <property type="entry name" value="MFS"/>
    <property type="match status" value="1"/>
</dbReference>
<feature type="compositionally biased region" description="Gly residues" evidence="8">
    <location>
        <begin position="547"/>
        <end position="557"/>
    </location>
</feature>
<dbReference type="InterPro" id="IPR011701">
    <property type="entry name" value="MFS"/>
</dbReference>
<evidence type="ECO:0000256" key="1">
    <source>
        <dbReference type="ARBA" id="ARBA00004651"/>
    </source>
</evidence>
<evidence type="ECO:0000256" key="2">
    <source>
        <dbReference type="ARBA" id="ARBA00022448"/>
    </source>
</evidence>
<evidence type="ECO:0000256" key="5">
    <source>
        <dbReference type="ARBA" id="ARBA00022989"/>
    </source>
</evidence>
<dbReference type="SUPFAM" id="SSF103473">
    <property type="entry name" value="MFS general substrate transporter"/>
    <property type="match status" value="1"/>
</dbReference>
<evidence type="ECO:0000256" key="9">
    <source>
        <dbReference type="SAM" id="Phobius"/>
    </source>
</evidence>
<protein>
    <submittedName>
        <fullName evidence="11">MFS transporter</fullName>
    </submittedName>
</protein>
<keyword evidence="4 9" id="KW-0812">Transmembrane</keyword>
<feature type="region of interest" description="Disordered" evidence="8">
    <location>
        <begin position="1"/>
        <end position="24"/>
    </location>
</feature>
<evidence type="ECO:0000256" key="3">
    <source>
        <dbReference type="ARBA" id="ARBA00022475"/>
    </source>
</evidence>
<comment type="caution">
    <text evidence="11">The sequence shown here is derived from an EMBL/GenBank/DDBJ whole genome shotgun (WGS) entry which is preliminary data.</text>
</comment>
<dbReference type="GO" id="GO:0022857">
    <property type="term" value="F:transmembrane transporter activity"/>
    <property type="evidence" value="ECO:0007669"/>
    <property type="project" value="InterPro"/>
</dbReference>
<feature type="transmembrane region" description="Helical" evidence="9">
    <location>
        <begin position="421"/>
        <end position="438"/>
    </location>
</feature>
<sequence>MHDTGAVPIRTSRETGKPGTPGKAGRKEWTGLAVLILPVLLVSLDMQVLSYALPFISAELAPSGSQLLWIVDIYPFVLAGLLLTMGSLGDRIGRRRLLTLGAVVFGLASVTASLATDPVLLIATRALLGLGGATLMPSTLSLIRTMFTDDGQRRAAIAVWTGAFAAGAVLGPLLGGVLLEHFWWGSVFLVNLPVMALLLLLAPALLPESRATGPGRFDLLSAALSLAAVLPAVYGIQKTAEDGLHPVPAAAFAAGLAVGWYFLRRQRRLDEPMLDVRLFRDRAFSASVATSVLAIFSLVGSGLFTTQYLQMVLGYGPLRAGLWALPAAGAALASSALAPLLARAVRPVAVVAGGLVVAAGGYGVLTRLDADSGVAVIVTGTVVMAAGITLVMTTTSDLVIATAPADRAGSVSGLSQTATEFGGAFGIAVLGSIGTAAYRHDMARHLPDGLPPGAATTARDTLGGAVDTAGRLPADTGADLLAAARDAFAHGLRIASWTTVGLLLAMAVVSGFLLRHTVRSGGGGAPGEGAADGRAGQAEEPAAAEAGGPGGRAGDGR</sequence>
<name>A0A5N5W4H9_STRMB</name>
<feature type="transmembrane region" description="Helical" evidence="9">
    <location>
        <begin position="374"/>
        <end position="400"/>
    </location>
</feature>
<feature type="transmembrane region" description="Helical" evidence="9">
    <location>
        <begin position="122"/>
        <end position="143"/>
    </location>
</feature>
<reference evidence="11 12" key="1">
    <citation type="journal article" date="2019" name="Microb. Cell Fact.">
        <title>Exploring novel herbicidin analogues by transcriptional regulator overexpression and MS/MS molecular networking.</title>
        <authorList>
            <person name="Shi Y."/>
            <person name="Gu R."/>
            <person name="Li Y."/>
            <person name="Wang X."/>
            <person name="Ren W."/>
            <person name="Li X."/>
            <person name="Wang L."/>
            <person name="Xie Y."/>
            <person name="Hong B."/>
        </authorList>
    </citation>
    <scope>NUCLEOTIDE SEQUENCE [LARGE SCALE GENOMIC DNA]</scope>
    <source>
        <strain evidence="11 12">US-43</strain>
    </source>
</reference>
<keyword evidence="6 9" id="KW-0472">Membrane</keyword>
<feature type="transmembrane region" description="Helical" evidence="9">
    <location>
        <begin position="66"/>
        <end position="85"/>
    </location>
</feature>
<dbReference type="Proteomes" id="UP000327000">
    <property type="component" value="Unassembled WGS sequence"/>
</dbReference>
<feature type="transmembrane region" description="Helical" evidence="9">
    <location>
        <begin position="181"/>
        <end position="205"/>
    </location>
</feature>
<keyword evidence="2" id="KW-0813">Transport</keyword>
<gene>
    <name evidence="11" type="ORF">FRZ00_22145</name>
</gene>
<feature type="transmembrane region" description="Helical" evidence="9">
    <location>
        <begin position="243"/>
        <end position="263"/>
    </location>
</feature>
<keyword evidence="7" id="KW-0046">Antibiotic resistance</keyword>
<dbReference type="GO" id="GO:0046677">
    <property type="term" value="P:response to antibiotic"/>
    <property type="evidence" value="ECO:0007669"/>
    <property type="project" value="UniProtKB-KW"/>
</dbReference>
<dbReference type="InterPro" id="IPR036259">
    <property type="entry name" value="MFS_trans_sf"/>
</dbReference>
<feature type="domain" description="Major facilitator superfamily (MFS) profile" evidence="10">
    <location>
        <begin position="31"/>
        <end position="519"/>
    </location>
</feature>
<feature type="transmembrane region" description="Helical" evidence="9">
    <location>
        <begin position="155"/>
        <end position="175"/>
    </location>
</feature>
<dbReference type="EMBL" id="VOKX01000070">
    <property type="protein sequence ID" value="KAB7839625.1"/>
    <property type="molecule type" value="Genomic_DNA"/>
</dbReference>
<evidence type="ECO:0000313" key="11">
    <source>
        <dbReference type="EMBL" id="KAB7839625.1"/>
    </source>
</evidence>
<feature type="transmembrane region" description="Helical" evidence="9">
    <location>
        <begin position="97"/>
        <end position="116"/>
    </location>
</feature>
<feature type="transmembrane region" description="Helical" evidence="9">
    <location>
        <begin position="321"/>
        <end position="341"/>
    </location>
</feature>
<feature type="transmembrane region" description="Helical" evidence="9">
    <location>
        <begin position="32"/>
        <end position="54"/>
    </location>
</feature>
<evidence type="ECO:0000256" key="4">
    <source>
        <dbReference type="ARBA" id="ARBA00022692"/>
    </source>
</evidence>
<feature type="region of interest" description="Disordered" evidence="8">
    <location>
        <begin position="522"/>
        <end position="557"/>
    </location>
</feature>
<evidence type="ECO:0000313" key="12">
    <source>
        <dbReference type="Proteomes" id="UP000327000"/>
    </source>
</evidence>